<evidence type="ECO:0008006" key="4">
    <source>
        <dbReference type="Google" id="ProtNLM"/>
    </source>
</evidence>
<feature type="compositionally biased region" description="Polar residues" evidence="1">
    <location>
        <begin position="10"/>
        <end position="24"/>
    </location>
</feature>
<feature type="transmembrane region" description="Helical" evidence="2">
    <location>
        <begin position="363"/>
        <end position="380"/>
    </location>
</feature>
<evidence type="ECO:0000313" key="3">
    <source>
        <dbReference type="EMBL" id="KUG24602.1"/>
    </source>
</evidence>
<feature type="transmembrane region" description="Helical" evidence="2">
    <location>
        <begin position="180"/>
        <end position="197"/>
    </location>
</feature>
<organism evidence="3">
    <name type="scientific">hydrocarbon metagenome</name>
    <dbReference type="NCBI Taxonomy" id="938273"/>
    <lineage>
        <taxon>unclassified sequences</taxon>
        <taxon>metagenomes</taxon>
        <taxon>ecological metagenomes</taxon>
    </lineage>
</organism>
<gene>
    <name evidence="3" type="ORF">ASZ90_005596</name>
</gene>
<feature type="transmembrane region" description="Helical" evidence="2">
    <location>
        <begin position="285"/>
        <end position="304"/>
    </location>
</feature>
<keyword evidence="2" id="KW-1133">Transmembrane helix</keyword>
<feature type="region of interest" description="Disordered" evidence="1">
    <location>
        <begin position="1"/>
        <end position="24"/>
    </location>
</feature>
<feature type="transmembrane region" description="Helical" evidence="2">
    <location>
        <begin position="387"/>
        <end position="408"/>
    </location>
</feature>
<proteinExistence type="predicted"/>
<evidence type="ECO:0000256" key="1">
    <source>
        <dbReference type="SAM" id="MobiDB-lite"/>
    </source>
</evidence>
<dbReference type="EMBL" id="LNQE01000842">
    <property type="protein sequence ID" value="KUG24602.1"/>
    <property type="molecule type" value="Genomic_DNA"/>
</dbReference>
<reference evidence="3" key="1">
    <citation type="journal article" date="2015" name="Proc. Natl. Acad. Sci. U.S.A.">
        <title>Networks of energetic and metabolic interactions define dynamics in microbial communities.</title>
        <authorList>
            <person name="Embree M."/>
            <person name="Liu J.K."/>
            <person name="Al-Bassam M.M."/>
            <person name="Zengler K."/>
        </authorList>
    </citation>
    <scope>NUCLEOTIDE SEQUENCE</scope>
</reference>
<keyword evidence="2" id="KW-0472">Membrane</keyword>
<comment type="caution">
    <text evidence="3">The sequence shown here is derived from an EMBL/GenBank/DDBJ whole genome shotgun (WGS) entry which is preliminary data.</text>
</comment>
<dbReference type="AlphaFoldDB" id="A0A0W8FUP8"/>
<accession>A0A0W8FUP8</accession>
<protein>
    <recommendedName>
        <fullName evidence="4">Glycosyltransferase RgtA/B/C/D-like domain-containing protein</fullName>
    </recommendedName>
</protein>
<feature type="transmembrane region" description="Helical" evidence="2">
    <location>
        <begin position="250"/>
        <end position="273"/>
    </location>
</feature>
<evidence type="ECO:0000256" key="2">
    <source>
        <dbReference type="SAM" id="Phobius"/>
    </source>
</evidence>
<feature type="transmembrane region" description="Helical" evidence="2">
    <location>
        <begin position="316"/>
        <end position="337"/>
    </location>
</feature>
<feature type="transmembrane region" description="Helical" evidence="2">
    <location>
        <begin position="153"/>
        <end position="173"/>
    </location>
</feature>
<feature type="transmembrane region" description="Helical" evidence="2">
    <location>
        <begin position="203"/>
        <end position="230"/>
    </location>
</feature>
<sequence length="659" mass="76605">MSENMEDSDTTIQQVTDQTNSRNNRSSIMPTFSAFSEKLASSRYLKWAVLALLPVLILLRNPVEQLDTDLWWQMALGKYYLTHHTLIADHSIFSWTPTDPTWIYNTCLGSIAFYLVYTFMGGFGLWTLQWLIFLGVFLSFYLFLRMISQKLDVTSVTIIAAVGIVCSLACCFYKPEIFSALMFCWTVFIFFCAKLTHRVFLFYLYPLIFALWVNLHGAFVFGLIFLVLVFTGELLNRIFFSKESFTTKDLIHLGAACVLSLAATLINPYGIHYLLSTYNGLTSDAYMSLINKYILAYLSLWQYLKEFGDTFFRLGQTAWIMTIMIFFMGCLFLYEFIKKKSFDFTLLIVNVALYWKGMDTSRASYFFPLAFFFSFFYLLHRLKLKSILGKTTILSLVVLLFFFANISYSNIRYGAGFTWFGTGLDNFVPVKEVSFLKKYHPEGPIFNDYVIGGYLTWDLYPDYKVFIDPRCSPFRNQTFPDYMAFTNVRVTGKDIERFREKYPFKIAILHYRQIVLIYDFLRAGGDWRLLYFDQNAAVLMHKSLLPTISPEMGAVDLSPVRFRNVTNPQVLLNIFHFYLNLDPKAAQFIYDIYKINVSNYYKLKKEHLQGMNLLIRLKELEAKVMKKNFTVSVPHTCTVPIKGNVESVRNDISKTLPTI</sequence>
<name>A0A0W8FUP8_9ZZZZ</name>
<keyword evidence="2" id="KW-0812">Transmembrane</keyword>